<feature type="chain" id="PRO_5022933522" description="Nucleic acid binding protein" evidence="2">
    <location>
        <begin position="19"/>
        <end position="258"/>
    </location>
</feature>
<sequence length="258" mass="27650">MKKLFPILLAGIFTLALVAGCKNETPAPQKSEKQAAEKAPVQSEAKQQQAGWTGKVVETMDAGGYTYVQVDTGSEKVWAAAPKFNVKVGDPVVVPQGMAMKNYHSKTLDRDFPVVYFVDGVMVGGTEQVAAEPQGQMPKDHPRVSATPSADVDLSGIKPVEGGQTIEQLYKQTDELAGKKVTLRGKVVKYNENIMGKNWIHIQDGTGAEGTNDLTVTTSATAKVGDTVVVTGVLVADKDFGYGYKYALIIEDADVKVE</sequence>
<accession>A0A5D3WLF9</accession>
<evidence type="ECO:0000313" key="3">
    <source>
        <dbReference type="EMBL" id="TYO98964.1"/>
    </source>
</evidence>
<evidence type="ECO:0000313" key="4">
    <source>
        <dbReference type="Proteomes" id="UP000324159"/>
    </source>
</evidence>
<feature type="signal peptide" evidence="2">
    <location>
        <begin position="1"/>
        <end position="18"/>
    </location>
</feature>
<comment type="caution">
    <text evidence="3">The sequence shown here is derived from an EMBL/GenBank/DDBJ whole genome shotgun (WGS) entry which is preliminary data.</text>
</comment>
<evidence type="ECO:0008006" key="5">
    <source>
        <dbReference type="Google" id="ProtNLM"/>
    </source>
</evidence>
<dbReference type="PROSITE" id="PS51257">
    <property type="entry name" value="PROKAR_LIPOPROTEIN"/>
    <property type="match status" value="1"/>
</dbReference>
<reference evidence="3 4" key="1">
    <citation type="submission" date="2019-07" db="EMBL/GenBank/DDBJ databases">
        <title>Genomic Encyclopedia of Type Strains, Phase IV (KMG-IV): sequencing the most valuable type-strain genomes for metagenomic binning, comparative biology and taxonomic classification.</title>
        <authorList>
            <person name="Goeker M."/>
        </authorList>
    </citation>
    <scope>NUCLEOTIDE SEQUENCE [LARGE SCALE GENOMIC DNA]</scope>
    <source>
        <strain evidence="3 4">SS015</strain>
    </source>
</reference>
<organism evidence="3 4">
    <name type="scientific">Geothermobacter ehrlichii</name>
    <dbReference type="NCBI Taxonomy" id="213224"/>
    <lineage>
        <taxon>Bacteria</taxon>
        <taxon>Pseudomonadati</taxon>
        <taxon>Thermodesulfobacteriota</taxon>
        <taxon>Desulfuromonadia</taxon>
        <taxon>Desulfuromonadales</taxon>
        <taxon>Geothermobacteraceae</taxon>
        <taxon>Geothermobacter</taxon>
    </lineage>
</organism>
<evidence type="ECO:0000256" key="1">
    <source>
        <dbReference type="SAM" id="MobiDB-lite"/>
    </source>
</evidence>
<dbReference type="Proteomes" id="UP000324159">
    <property type="component" value="Unassembled WGS sequence"/>
</dbReference>
<proteinExistence type="predicted"/>
<evidence type="ECO:0000256" key="2">
    <source>
        <dbReference type="SAM" id="SignalP"/>
    </source>
</evidence>
<feature type="region of interest" description="Disordered" evidence="1">
    <location>
        <begin position="24"/>
        <end position="52"/>
    </location>
</feature>
<gene>
    <name evidence="3" type="ORF">EDC39_10488</name>
</gene>
<dbReference type="AlphaFoldDB" id="A0A5D3WLF9"/>
<keyword evidence="4" id="KW-1185">Reference proteome</keyword>
<keyword evidence="2" id="KW-0732">Signal</keyword>
<dbReference type="RefSeq" id="WP_187426661.1">
    <property type="nucleotide sequence ID" value="NZ_VNIB01000004.1"/>
</dbReference>
<protein>
    <recommendedName>
        <fullName evidence="5">Nucleic acid binding protein</fullName>
    </recommendedName>
</protein>
<name>A0A5D3WLF9_9BACT</name>
<dbReference type="EMBL" id="VNIB01000004">
    <property type="protein sequence ID" value="TYO98964.1"/>
    <property type="molecule type" value="Genomic_DNA"/>
</dbReference>